<feature type="compositionally biased region" description="Gly residues" evidence="1">
    <location>
        <begin position="322"/>
        <end position="332"/>
    </location>
</feature>
<keyword evidence="2" id="KW-0732">Signal</keyword>
<protein>
    <recommendedName>
        <fullName evidence="5">Vitellogenin II</fullName>
    </recommendedName>
</protein>
<organism evidence="3 4">
    <name type="scientific">Candidatus Paraprevotella stercoravium</name>
    <dbReference type="NCBI Taxonomy" id="2838725"/>
    <lineage>
        <taxon>Bacteria</taxon>
        <taxon>Pseudomonadati</taxon>
        <taxon>Bacteroidota</taxon>
        <taxon>Bacteroidia</taxon>
        <taxon>Bacteroidales</taxon>
        <taxon>Prevotellaceae</taxon>
        <taxon>Paraprevotella</taxon>
    </lineage>
</organism>
<comment type="caution">
    <text evidence="3">The sequence shown here is derived from an EMBL/GenBank/DDBJ whole genome shotgun (WGS) entry which is preliminary data.</text>
</comment>
<feature type="region of interest" description="Disordered" evidence="1">
    <location>
        <begin position="235"/>
        <end position="340"/>
    </location>
</feature>
<dbReference type="Proteomes" id="UP000823865">
    <property type="component" value="Unassembled WGS sequence"/>
</dbReference>
<name>A0A9E2P4J8_9BACT</name>
<evidence type="ECO:0000256" key="1">
    <source>
        <dbReference type="SAM" id="MobiDB-lite"/>
    </source>
</evidence>
<feature type="signal peptide" evidence="2">
    <location>
        <begin position="1"/>
        <end position="22"/>
    </location>
</feature>
<sequence length="340" mass="39255">MKNRIWVLFALGLGLVPLSLRAQDDMYFIPKKKTQPEKVEEQPAKKATEQTVTTTRELKIKSSPGYSFTFVDQEETGEVRDVDEYNRRYRFSEPDSVWVSEQNVEEEEEDGQWVDGFDGSEEDYEYAKRILAFRSPTVGVPVSSPLYWDLCYGPNSIYWNVYDDGFYAYAFPTVWNPYYYSPWRTGFWWGFHYGYPSWSWGFGISWGWHYPYWHHHHYWPVYSGGHYRPHPTYRTPRPSLGRTGVVSRTSGRPVQGTTVRRNTSGRSTTTRGARTSNTTNTTQRSARTTNRSSRVVIPRRSTERTNSSYSRPVFERSTPVRVGGGSGGGARGGRVSRGAR</sequence>
<evidence type="ECO:0000313" key="4">
    <source>
        <dbReference type="Proteomes" id="UP000823865"/>
    </source>
</evidence>
<dbReference type="EMBL" id="JAHLFU010000229">
    <property type="protein sequence ID" value="MBU3854390.1"/>
    <property type="molecule type" value="Genomic_DNA"/>
</dbReference>
<feature type="compositionally biased region" description="Polar residues" evidence="1">
    <location>
        <begin position="246"/>
        <end position="256"/>
    </location>
</feature>
<evidence type="ECO:0008006" key="5">
    <source>
        <dbReference type="Google" id="ProtNLM"/>
    </source>
</evidence>
<feature type="compositionally biased region" description="Low complexity" evidence="1">
    <location>
        <begin position="257"/>
        <end position="295"/>
    </location>
</feature>
<accession>A0A9E2P4J8</accession>
<evidence type="ECO:0000313" key="3">
    <source>
        <dbReference type="EMBL" id="MBU3854390.1"/>
    </source>
</evidence>
<reference evidence="3" key="2">
    <citation type="submission" date="2021-04" db="EMBL/GenBank/DDBJ databases">
        <authorList>
            <person name="Gilroy R."/>
        </authorList>
    </citation>
    <scope>NUCLEOTIDE SEQUENCE</scope>
    <source>
        <strain evidence="3">G3-2149</strain>
    </source>
</reference>
<feature type="chain" id="PRO_5039668155" description="Vitellogenin II" evidence="2">
    <location>
        <begin position="23"/>
        <end position="340"/>
    </location>
</feature>
<gene>
    <name evidence="3" type="ORF">H9789_11370</name>
</gene>
<dbReference type="AlphaFoldDB" id="A0A9E2P4J8"/>
<proteinExistence type="predicted"/>
<evidence type="ECO:0000256" key="2">
    <source>
        <dbReference type="SAM" id="SignalP"/>
    </source>
</evidence>
<reference evidence="3" key="1">
    <citation type="journal article" date="2021" name="PeerJ">
        <title>Extensive microbial diversity within the chicken gut microbiome revealed by metagenomics and culture.</title>
        <authorList>
            <person name="Gilroy R."/>
            <person name="Ravi A."/>
            <person name="Getino M."/>
            <person name="Pursley I."/>
            <person name="Horton D.L."/>
            <person name="Alikhan N.F."/>
            <person name="Baker D."/>
            <person name="Gharbi K."/>
            <person name="Hall N."/>
            <person name="Watson M."/>
            <person name="Adriaenssens E.M."/>
            <person name="Foster-Nyarko E."/>
            <person name="Jarju S."/>
            <person name="Secka A."/>
            <person name="Antonio M."/>
            <person name="Oren A."/>
            <person name="Chaudhuri R.R."/>
            <person name="La Ragione R."/>
            <person name="Hildebrand F."/>
            <person name="Pallen M.J."/>
        </authorList>
    </citation>
    <scope>NUCLEOTIDE SEQUENCE</scope>
    <source>
        <strain evidence="3">G3-2149</strain>
    </source>
</reference>